<name>A0AC35U4V4_9BILA</name>
<organism evidence="1 2">
    <name type="scientific">Rhabditophanes sp. KR3021</name>
    <dbReference type="NCBI Taxonomy" id="114890"/>
    <lineage>
        <taxon>Eukaryota</taxon>
        <taxon>Metazoa</taxon>
        <taxon>Ecdysozoa</taxon>
        <taxon>Nematoda</taxon>
        <taxon>Chromadorea</taxon>
        <taxon>Rhabditida</taxon>
        <taxon>Tylenchina</taxon>
        <taxon>Panagrolaimomorpha</taxon>
        <taxon>Strongyloidoidea</taxon>
        <taxon>Alloionematidae</taxon>
        <taxon>Rhabditophanes</taxon>
    </lineage>
</organism>
<dbReference type="WBParaSite" id="RSKR_0000774450.1">
    <property type="protein sequence ID" value="RSKR_0000774450.1"/>
    <property type="gene ID" value="RSKR_0000774450"/>
</dbReference>
<proteinExistence type="predicted"/>
<evidence type="ECO:0000313" key="2">
    <source>
        <dbReference type="WBParaSite" id="RSKR_0000774450.1"/>
    </source>
</evidence>
<evidence type="ECO:0000313" key="1">
    <source>
        <dbReference type="Proteomes" id="UP000095286"/>
    </source>
</evidence>
<sequence length="820" mass="93215">MPSLLKNFIVTKKAEGDKHSRNDQKKLYAQDKNVHNRSKLRENDDVLLFFNLEYKKAFNLFSKNLEKGPEFLNESILFSTSSLRLTEQENNNEDVVDGNSNVLMRIKNKSKMKSPKCIARMTSSLNQIIMPANSVPSQNDDDAVDDDVTKNFNEHVLSNKILYDEKDLHTKHLQDDTFNSTDTNYTQGNEIKKVNYFVDSYFNDHTTNYMPLIKTFGCDSNTLLVCDYTEDVIFEGKCNNKYKDGTKYDRKETKYSQKSHLVKVRNSSTPNLFGIAEEENESDFDMPYNRSLTRNTVSISISNLAHAEIMNLSDQIAPTKTERFRDSAFLNGQYMAVATNSNEYPNIQVPNNSLNNHSSSTSIYTSLNSPKSSYSSDNTSLDSVHDSGFQESLYKFKNKQHKHLKTEIAIYQQTCTIIENVLKLGSSIYSSLNHITNSCYICQNLILQTKELLCLLNNPLLVNNLNVEDIQLIKELLLDVEKELNLDEHNKIFTNYFIIILRRTIEEALQYFAKIICQYFVQSSNNDKLLHMAVEHFIHLILFCDDLCSVAIQYGILPKLLFFSKQPTTKTSTTKLLLRAMAVLCGVTKGCLQLIENNGLAFIIDVICQYPFDCSVEAAGVLTQLTSPSHSFVTLPSNINLIVSRLTDMSESCHNSESLLLCTAALTNLSSNHVQVNELIHERKSCLKLVHASTKPNCGSIFVYEQLVTLMARVVSHGWYFSLYNDECVSLLLDLILITDEMHTEYCERIKYKASVTLGSIAKNSLGLSFIYNNKGYGPICKVTESNPQDSTDPMVIICQSIRDRLENEFPDDQVMESSL</sequence>
<dbReference type="Proteomes" id="UP000095286">
    <property type="component" value="Unplaced"/>
</dbReference>
<reference evidence="2" key="1">
    <citation type="submission" date="2016-11" db="UniProtKB">
        <authorList>
            <consortium name="WormBaseParasite"/>
        </authorList>
    </citation>
    <scope>IDENTIFICATION</scope>
    <source>
        <strain evidence="2">KR3021</strain>
    </source>
</reference>
<accession>A0AC35U4V4</accession>
<protein>
    <submittedName>
        <fullName evidence="2">WAPL domain-containing protein</fullName>
    </submittedName>
</protein>